<evidence type="ECO:0000313" key="3">
    <source>
        <dbReference type="EMBL" id="MBD2776402.1"/>
    </source>
</evidence>
<organism evidence="3 4">
    <name type="scientific">Iningainema tapete BLCC-T55</name>
    <dbReference type="NCBI Taxonomy" id="2748662"/>
    <lineage>
        <taxon>Bacteria</taxon>
        <taxon>Bacillati</taxon>
        <taxon>Cyanobacteriota</taxon>
        <taxon>Cyanophyceae</taxon>
        <taxon>Nostocales</taxon>
        <taxon>Scytonemataceae</taxon>
        <taxon>Iningainema tapete</taxon>
    </lineage>
</organism>
<keyword evidence="2" id="KW-0472">Membrane</keyword>
<feature type="coiled-coil region" evidence="1">
    <location>
        <begin position="48"/>
        <end position="75"/>
    </location>
</feature>
<name>A0A8J7BYV5_9CYAN</name>
<evidence type="ECO:0008006" key="5">
    <source>
        <dbReference type="Google" id="ProtNLM"/>
    </source>
</evidence>
<comment type="caution">
    <text evidence="3">The sequence shown here is derived from an EMBL/GenBank/DDBJ whole genome shotgun (WGS) entry which is preliminary data.</text>
</comment>
<reference evidence="3" key="1">
    <citation type="submission" date="2020-09" db="EMBL/GenBank/DDBJ databases">
        <title>Iningainema tapete sp. nov. (Scytonemataceae, Cyanobacteria) from greenhouses in central Florida (USA) produces two types of nodularin with biosynthetic potential for microcystin-LR and anabaenopeptins.</title>
        <authorList>
            <person name="Berthold D.E."/>
            <person name="Lefler F.W."/>
            <person name="Huang I.-S."/>
            <person name="Abdulla H."/>
            <person name="Zimba P.V."/>
            <person name="Laughinghouse H.D. IV."/>
        </authorList>
    </citation>
    <scope>NUCLEOTIDE SEQUENCE</scope>
    <source>
        <strain evidence="3">BLCCT55</strain>
    </source>
</reference>
<dbReference type="EMBL" id="JACXAE010000093">
    <property type="protein sequence ID" value="MBD2776402.1"/>
    <property type="molecule type" value="Genomic_DNA"/>
</dbReference>
<feature type="transmembrane region" description="Helical" evidence="2">
    <location>
        <begin position="6"/>
        <end position="30"/>
    </location>
</feature>
<keyword evidence="2" id="KW-1133">Transmembrane helix</keyword>
<dbReference type="Proteomes" id="UP000629098">
    <property type="component" value="Unassembled WGS sequence"/>
</dbReference>
<evidence type="ECO:0000313" key="4">
    <source>
        <dbReference type="Proteomes" id="UP000629098"/>
    </source>
</evidence>
<accession>A0A8J7BYV5</accession>
<sequence>MNKYLIIFNKIVLSVLSTVCLGLVTCYKWYLNYKTQRKQKILLKARKKKQLIQLAEILKQELDKYKGIRSDEELEKIKQVIDRCLDENNLKELTKFYCLLFPKEAKEIEKYFNKFE</sequence>
<proteinExistence type="predicted"/>
<evidence type="ECO:0000256" key="1">
    <source>
        <dbReference type="SAM" id="Coils"/>
    </source>
</evidence>
<keyword evidence="1" id="KW-0175">Coiled coil</keyword>
<dbReference type="RefSeq" id="WP_190835474.1">
    <property type="nucleotide sequence ID" value="NZ_CAWPPI010000093.1"/>
</dbReference>
<keyword evidence="4" id="KW-1185">Reference proteome</keyword>
<keyword evidence="2" id="KW-0812">Transmembrane</keyword>
<protein>
    <recommendedName>
        <fullName evidence="5">Transmembrane protein</fullName>
    </recommendedName>
</protein>
<evidence type="ECO:0000256" key="2">
    <source>
        <dbReference type="SAM" id="Phobius"/>
    </source>
</evidence>
<dbReference type="AlphaFoldDB" id="A0A8J7BYV5"/>
<gene>
    <name evidence="3" type="ORF">ICL16_31190</name>
</gene>